<protein>
    <submittedName>
        <fullName evidence="2">Uncharacterized protein</fullName>
    </submittedName>
</protein>
<evidence type="ECO:0000313" key="2">
    <source>
        <dbReference type="EMBL" id="KAK2181637.1"/>
    </source>
</evidence>
<feature type="region of interest" description="Disordered" evidence="1">
    <location>
        <begin position="106"/>
        <end position="137"/>
    </location>
</feature>
<evidence type="ECO:0000256" key="1">
    <source>
        <dbReference type="SAM" id="MobiDB-lite"/>
    </source>
</evidence>
<dbReference type="EMBL" id="JAODUO010000387">
    <property type="protein sequence ID" value="KAK2181637.1"/>
    <property type="molecule type" value="Genomic_DNA"/>
</dbReference>
<gene>
    <name evidence="2" type="ORF">NP493_386g01021</name>
</gene>
<dbReference type="AlphaFoldDB" id="A0AAD9L2M4"/>
<organism evidence="2 3">
    <name type="scientific">Ridgeia piscesae</name>
    <name type="common">Tubeworm</name>
    <dbReference type="NCBI Taxonomy" id="27915"/>
    <lineage>
        <taxon>Eukaryota</taxon>
        <taxon>Metazoa</taxon>
        <taxon>Spiralia</taxon>
        <taxon>Lophotrochozoa</taxon>
        <taxon>Annelida</taxon>
        <taxon>Polychaeta</taxon>
        <taxon>Sedentaria</taxon>
        <taxon>Canalipalpata</taxon>
        <taxon>Sabellida</taxon>
        <taxon>Siboglinidae</taxon>
        <taxon>Ridgeia</taxon>
    </lineage>
</organism>
<name>A0AAD9L2M4_RIDPI</name>
<sequence length="137" mass="15382">MPLPPTKFDPVVPTMSELRQAHPHLYEHGDWKGPLVWERLWSTASGAYGRFQHAPTRRLPPNGKLNGLWEAREWGTSNAEYGKDVIPTGGRKAEEGTNDVTRQAQLAPLGSETTHDRHQPELRMIPGHKLLPPIGQQ</sequence>
<reference evidence="2" key="1">
    <citation type="journal article" date="2023" name="Mol. Biol. Evol.">
        <title>Third-Generation Sequencing Reveals the Adaptive Role of the Epigenome in Three Deep-Sea Polychaetes.</title>
        <authorList>
            <person name="Perez M."/>
            <person name="Aroh O."/>
            <person name="Sun Y."/>
            <person name="Lan Y."/>
            <person name="Juniper S.K."/>
            <person name="Young C.R."/>
            <person name="Angers B."/>
            <person name="Qian P.Y."/>
        </authorList>
    </citation>
    <scope>NUCLEOTIDE SEQUENCE</scope>
    <source>
        <strain evidence="2">R07B-5</strain>
    </source>
</reference>
<comment type="caution">
    <text evidence="2">The sequence shown here is derived from an EMBL/GenBank/DDBJ whole genome shotgun (WGS) entry which is preliminary data.</text>
</comment>
<proteinExistence type="predicted"/>
<feature type="region of interest" description="Disordered" evidence="1">
    <location>
        <begin position="80"/>
        <end position="99"/>
    </location>
</feature>
<evidence type="ECO:0000313" key="3">
    <source>
        <dbReference type="Proteomes" id="UP001209878"/>
    </source>
</evidence>
<dbReference type="Proteomes" id="UP001209878">
    <property type="component" value="Unassembled WGS sequence"/>
</dbReference>
<accession>A0AAD9L2M4</accession>
<keyword evidence="3" id="KW-1185">Reference proteome</keyword>